<dbReference type="STRING" id="104452.A0A0L7LM11"/>
<name>A0A0L7LM11_OPEBR</name>
<feature type="compositionally biased region" description="Pro residues" evidence="1">
    <location>
        <begin position="15"/>
        <end position="33"/>
    </location>
</feature>
<accession>A0A0L7LM11</accession>
<comment type="caution">
    <text evidence="3">The sequence shown here is derived from an EMBL/GenBank/DDBJ whole genome shotgun (WGS) entry which is preliminary data.</text>
</comment>
<protein>
    <submittedName>
        <fullName evidence="3">Prickle</fullName>
    </submittedName>
</protein>
<feature type="compositionally biased region" description="Polar residues" evidence="1">
    <location>
        <begin position="88"/>
        <end position="112"/>
    </location>
</feature>
<reference evidence="3 4" key="1">
    <citation type="journal article" date="2015" name="Genome Biol. Evol.">
        <title>The genome of winter moth (Operophtera brumata) provides a genomic perspective on sexual dimorphism and phenology.</title>
        <authorList>
            <person name="Derks M.F."/>
            <person name="Smit S."/>
            <person name="Salis L."/>
            <person name="Schijlen E."/>
            <person name="Bossers A."/>
            <person name="Mateman C."/>
            <person name="Pijl A.S."/>
            <person name="de Ridder D."/>
            <person name="Groenen M.A."/>
            <person name="Visser M.E."/>
            <person name="Megens H.J."/>
        </authorList>
    </citation>
    <scope>NUCLEOTIDE SEQUENCE [LARGE SCALE GENOMIC DNA]</scope>
    <source>
        <strain evidence="3">WM2013NL</strain>
        <tissue evidence="3">Head and thorax</tissue>
    </source>
</reference>
<dbReference type="GO" id="GO:0008270">
    <property type="term" value="F:zinc ion binding"/>
    <property type="evidence" value="ECO:0007669"/>
    <property type="project" value="InterPro"/>
</dbReference>
<feature type="region of interest" description="Disordered" evidence="1">
    <location>
        <begin position="1"/>
        <end position="122"/>
    </location>
</feature>
<feature type="compositionally biased region" description="Polar residues" evidence="1">
    <location>
        <begin position="67"/>
        <end position="78"/>
    </location>
</feature>
<evidence type="ECO:0000259" key="2">
    <source>
        <dbReference type="Pfam" id="PF06297"/>
    </source>
</evidence>
<dbReference type="AlphaFoldDB" id="A0A0L7LM11"/>
<gene>
    <name evidence="3" type="ORF">OBRU01_06244</name>
</gene>
<feature type="domain" description="PET" evidence="2">
    <location>
        <begin position="192"/>
        <end position="224"/>
    </location>
</feature>
<dbReference type="EMBL" id="JTDY01000684">
    <property type="protein sequence ID" value="KOB76236.1"/>
    <property type="molecule type" value="Genomic_DNA"/>
</dbReference>
<evidence type="ECO:0000313" key="4">
    <source>
        <dbReference type="Proteomes" id="UP000037510"/>
    </source>
</evidence>
<proteinExistence type="predicted"/>
<organism evidence="3 4">
    <name type="scientific">Operophtera brumata</name>
    <name type="common">Winter moth</name>
    <name type="synonym">Phalaena brumata</name>
    <dbReference type="NCBI Taxonomy" id="104452"/>
    <lineage>
        <taxon>Eukaryota</taxon>
        <taxon>Metazoa</taxon>
        <taxon>Ecdysozoa</taxon>
        <taxon>Arthropoda</taxon>
        <taxon>Hexapoda</taxon>
        <taxon>Insecta</taxon>
        <taxon>Pterygota</taxon>
        <taxon>Neoptera</taxon>
        <taxon>Endopterygota</taxon>
        <taxon>Lepidoptera</taxon>
        <taxon>Glossata</taxon>
        <taxon>Ditrysia</taxon>
        <taxon>Geometroidea</taxon>
        <taxon>Geometridae</taxon>
        <taxon>Larentiinae</taxon>
        <taxon>Operophtera</taxon>
    </lineage>
</organism>
<evidence type="ECO:0000313" key="3">
    <source>
        <dbReference type="EMBL" id="KOB76236.1"/>
    </source>
</evidence>
<dbReference type="InterPro" id="IPR010442">
    <property type="entry name" value="PET_domain"/>
</dbReference>
<sequence>MTPVCRNCVVSPTTSSPPPLHENASSPPPPAPSSPHSRQSISSPPPHSPQPSSSSIPSQSGSPHPYSYQNFRRSQPVPQNYPDFNLLHSHSVSQLNQGQSTSYPQSPQSAMSLSPHPVPQGKFRGFLEHAERLMKPADPHRHSQSDDDSGCALEEKKYLKNMEWMKLTFAQQPELLPFLDMIGCKRPVLVSARYCHALSDEERKELREFSIQRKREALGRGQVRQLHAPAPCERHRHVFCPCNRKRCMPGTTRRVPRLQTSLTRLLSFDK</sequence>
<evidence type="ECO:0000256" key="1">
    <source>
        <dbReference type="SAM" id="MobiDB-lite"/>
    </source>
</evidence>
<dbReference type="Pfam" id="PF06297">
    <property type="entry name" value="PET"/>
    <property type="match status" value="1"/>
</dbReference>
<keyword evidence="4" id="KW-1185">Reference proteome</keyword>
<feature type="compositionally biased region" description="Low complexity" evidence="1">
    <location>
        <begin position="50"/>
        <end position="65"/>
    </location>
</feature>
<dbReference type="Proteomes" id="UP000037510">
    <property type="component" value="Unassembled WGS sequence"/>
</dbReference>